<dbReference type="InterPro" id="IPR042099">
    <property type="entry name" value="ANL_N_sf"/>
</dbReference>
<feature type="compositionally biased region" description="Polar residues" evidence="1">
    <location>
        <begin position="163"/>
        <end position="174"/>
    </location>
</feature>
<dbReference type="Gene3D" id="3.40.50.12780">
    <property type="entry name" value="N-terminal domain of ligase-like"/>
    <property type="match status" value="1"/>
</dbReference>
<dbReference type="NCBIfam" id="TIGR03089">
    <property type="entry name" value="TIGR03089 family protein"/>
    <property type="match status" value="1"/>
</dbReference>
<evidence type="ECO:0000256" key="1">
    <source>
        <dbReference type="SAM" id="MobiDB-lite"/>
    </source>
</evidence>
<dbReference type="SUPFAM" id="SSF56801">
    <property type="entry name" value="Acetyl-CoA synthetase-like"/>
    <property type="match status" value="1"/>
</dbReference>
<dbReference type="EMBL" id="RCZG01000004">
    <property type="protein sequence ID" value="TPG34718.1"/>
    <property type="molecule type" value="Genomic_DNA"/>
</dbReference>
<accession>A0A502EAG8</accession>
<evidence type="ECO:0000313" key="2">
    <source>
        <dbReference type="EMBL" id="TPG34718.1"/>
    </source>
</evidence>
<sequence length="240" mass="25147">MRELTNLASAVMDPLLALPSAPRITYYDDATGERIELSTVTLANWAAKTGNLLRDELGAAPGSRVAILLPAHWQTLGVILGVWYAGAEVVLAQEDCDIAFCAVDRLDDADAAVGSAGEIVALSLDAFGRPVADLPFGITDYATSVRAHGDQIAPERSPGPALNGQSAPETLSAATKSATAQGLDGASRILSSAAWDTPDELIDHMLAVLVAGGSLVQVAHPDPEVQDRRREAEKVTAERN</sequence>
<name>A0A502EAG8_9MYCO</name>
<dbReference type="AlphaFoldDB" id="A0A502EAG8"/>
<keyword evidence="3" id="KW-1185">Reference proteome</keyword>
<proteinExistence type="predicted"/>
<organism evidence="2 3">
    <name type="scientific">Mycolicibacterium hodleri</name>
    <dbReference type="NCBI Taxonomy" id="49897"/>
    <lineage>
        <taxon>Bacteria</taxon>
        <taxon>Bacillati</taxon>
        <taxon>Actinomycetota</taxon>
        <taxon>Actinomycetes</taxon>
        <taxon>Mycobacteriales</taxon>
        <taxon>Mycobacteriaceae</taxon>
        <taxon>Mycolicibacterium</taxon>
    </lineage>
</organism>
<comment type="caution">
    <text evidence="2">The sequence shown here is derived from an EMBL/GenBank/DDBJ whole genome shotgun (WGS) entry which is preliminary data.</text>
</comment>
<feature type="region of interest" description="Disordered" evidence="1">
    <location>
        <begin position="151"/>
        <end position="174"/>
    </location>
</feature>
<evidence type="ECO:0000313" key="3">
    <source>
        <dbReference type="Proteomes" id="UP000320095"/>
    </source>
</evidence>
<dbReference type="InterPro" id="IPR017523">
    <property type="entry name" value="Rv3268"/>
</dbReference>
<dbReference type="OrthoDB" id="3396763at2"/>
<reference evidence="2 3" key="1">
    <citation type="journal article" date="2019" name="Environ. Microbiol.">
        <title>Species interactions and distinct microbial communities in high Arctic permafrost affected cryosols are associated with the CH4 and CO2 gas fluxes.</title>
        <authorList>
            <person name="Altshuler I."/>
            <person name="Hamel J."/>
            <person name="Turney S."/>
            <person name="Magnuson E."/>
            <person name="Levesque R."/>
            <person name="Greer C."/>
            <person name="Whyte L.G."/>
        </authorList>
    </citation>
    <scope>NUCLEOTIDE SEQUENCE [LARGE SCALE GENOMIC DNA]</scope>
    <source>
        <strain evidence="2 3">S5.20</strain>
    </source>
</reference>
<dbReference type="Proteomes" id="UP000320095">
    <property type="component" value="Unassembled WGS sequence"/>
</dbReference>
<protein>
    <submittedName>
        <fullName evidence="2">TIGR03089 family protein</fullName>
    </submittedName>
</protein>
<gene>
    <name evidence="2" type="ORF">EAH80_13475</name>
</gene>